<dbReference type="AlphaFoldDB" id="A0A0B7IBU9"/>
<feature type="transmembrane region" description="Helical" evidence="1">
    <location>
        <begin position="171"/>
        <end position="188"/>
    </location>
</feature>
<feature type="transmembrane region" description="Helical" evidence="1">
    <location>
        <begin position="14"/>
        <end position="37"/>
    </location>
</feature>
<sequence>MYIENAYHGKSPKWLYLIYSLGFLGFMGLNFLVLLFFDYQTLMQNQIEKKGELRYFAEDLMSGFVLFLVALLVWVRYVHRQPLRAFHTSRPRVDWKRFFFAFTLWGGILVLTTFIDYWMNPQDYVWNFQADKFFILLLLSVLLIPIQAGFEEYFFRGYLMQGIGIAVKNRWIPLLVTSILFGLMHSANPEIEKLGYGFIFYYIGIGLFLGMITLFDEGLELALGFHIANNLITGLLVTTNWGVFRLPALFVNTADPTDGAYYQLLFLGVFILLCFYMFSKKYGWNLKDWKQKLFGKVMSEKEFFNKITPETHAQSEREIMK</sequence>
<dbReference type="GO" id="GO:0080120">
    <property type="term" value="P:CAAX-box protein maturation"/>
    <property type="evidence" value="ECO:0007669"/>
    <property type="project" value="UniProtKB-ARBA"/>
</dbReference>
<feature type="transmembrane region" description="Helical" evidence="1">
    <location>
        <begin position="133"/>
        <end position="150"/>
    </location>
</feature>
<dbReference type="PANTHER" id="PTHR39430">
    <property type="entry name" value="MEMBRANE-ASSOCIATED PROTEASE-RELATED"/>
    <property type="match status" value="1"/>
</dbReference>
<keyword evidence="1" id="KW-0472">Membrane</keyword>
<feature type="transmembrane region" description="Helical" evidence="1">
    <location>
        <begin position="227"/>
        <end position="248"/>
    </location>
</feature>
<accession>A0A0B7IBU9</accession>
<keyword evidence="1" id="KW-1133">Transmembrane helix</keyword>
<dbReference type="GO" id="GO:0004175">
    <property type="term" value="F:endopeptidase activity"/>
    <property type="evidence" value="ECO:0007669"/>
    <property type="project" value="UniProtKB-ARBA"/>
</dbReference>
<organism evidence="3 4">
    <name type="scientific">Capnocytophaga canis</name>
    <dbReference type="NCBI Taxonomy" id="1848903"/>
    <lineage>
        <taxon>Bacteria</taxon>
        <taxon>Pseudomonadati</taxon>
        <taxon>Bacteroidota</taxon>
        <taxon>Flavobacteriia</taxon>
        <taxon>Flavobacteriales</taxon>
        <taxon>Flavobacteriaceae</taxon>
        <taxon>Capnocytophaga</taxon>
    </lineage>
</organism>
<evidence type="ECO:0000256" key="1">
    <source>
        <dbReference type="SAM" id="Phobius"/>
    </source>
</evidence>
<evidence type="ECO:0000259" key="2">
    <source>
        <dbReference type="Pfam" id="PF02517"/>
    </source>
</evidence>
<proteinExistence type="predicted"/>
<gene>
    <name evidence="3" type="ORF">CCAND38_430042</name>
</gene>
<dbReference type="EMBL" id="CDOI01000155">
    <property type="protein sequence ID" value="CEN47418.1"/>
    <property type="molecule type" value="Genomic_DNA"/>
</dbReference>
<keyword evidence="1" id="KW-0812">Transmembrane</keyword>
<feature type="domain" description="CAAX prenyl protease 2/Lysostaphin resistance protein A-like" evidence="2">
    <location>
        <begin position="135"/>
        <end position="232"/>
    </location>
</feature>
<reference evidence="3 4" key="1">
    <citation type="submission" date="2015-01" db="EMBL/GenBank/DDBJ databases">
        <authorList>
            <person name="MANFREDI Pablo"/>
        </authorList>
    </citation>
    <scope>NUCLEOTIDE SEQUENCE [LARGE SCALE GENOMIC DNA]</scope>
    <source>
        <strain evidence="3 4">CcD38</strain>
    </source>
</reference>
<feature type="transmembrane region" description="Helical" evidence="1">
    <location>
        <begin position="98"/>
        <end position="118"/>
    </location>
</feature>
<dbReference type="Proteomes" id="UP000045051">
    <property type="component" value="Unassembled WGS sequence"/>
</dbReference>
<feature type="transmembrane region" description="Helical" evidence="1">
    <location>
        <begin position="60"/>
        <end position="78"/>
    </location>
</feature>
<evidence type="ECO:0000313" key="4">
    <source>
        <dbReference type="Proteomes" id="UP000045051"/>
    </source>
</evidence>
<dbReference type="PANTHER" id="PTHR39430:SF1">
    <property type="entry name" value="PROTEASE"/>
    <property type="match status" value="1"/>
</dbReference>
<feature type="transmembrane region" description="Helical" evidence="1">
    <location>
        <begin position="194"/>
        <end position="215"/>
    </location>
</feature>
<keyword evidence="4" id="KW-1185">Reference proteome</keyword>
<dbReference type="Pfam" id="PF02517">
    <property type="entry name" value="Rce1-like"/>
    <property type="match status" value="1"/>
</dbReference>
<dbReference type="RefSeq" id="WP_042344573.1">
    <property type="nucleotide sequence ID" value="NZ_CDOH01000068.1"/>
</dbReference>
<name>A0A0B7IBU9_9FLAO</name>
<feature type="transmembrane region" description="Helical" evidence="1">
    <location>
        <begin position="260"/>
        <end position="278"/>
    </location>
</feature>
<evidence type="ECO:0000313" key="3">
    <source>
        <dbReference type="EMBL" id="CEN47418.1"/>
    </source>
</evidence>
<dbReference type="InterPro" id="IPR003675">
    <property type="entry name" value="Rce1/LyrA-like_dom"/>
</dbReference>
<protein>
    <recommendedName>
        <fullName evidence="2">CAAX prenyl protease 2/Lysostaphin resistance protein A-like domain-containing protein</fullName>
    </recommendedName>
</protein>